<dbReference type="Proteomes" id="UP001280121">
    <property type="component" value="Unassembled WGS sequence"/>
</dbReference>
<name>A0AAD9TWC2_9ROSI</name>
<sequence length="137" mass="15147">MISKVRPDQSLQTHTMKWVEGETRPTHYSGSKIYRFTDLLVSVDGGYEIFGETRRVLAVCLRLEVVAAVLVADSNTTINPSSLTNLDFESICADVVDLGAMGVVMVEDVMIFTKHWPVLKAFGDICVGVTVYAFEGR</sequence>
<evidence type="ECO:0000313" key="2">
    <source>
        <dbReference type="Proteomes" id="UP001280121"/>
    </source>
</evidence>
<reference evidence="1" key="1">
    <citation type="journal article" date="2023" name="Plant J.">
        <title>Genome sequences and population genomics provide insights into the demographic history, inbreeding, and mutation load of two 'living fossil' tree species of Dipteronia.</title>
        <authorList>
            <person name="Feng Y."/>
            <person name="Comes H.P."/>
            <person name="Chen J."/>
            <person name="Zhu S."/>
            <person name="Lu R."/>
            <person name="Zhang X."/>
            <person name="Li P."/>
            <person name="Qiu J."/>
            <person name="Olsen K.M."/>
            <person name="Qiu Y."/>
        </authorList>
    </citation>
    <scope>NUCLEOTIDE SEQUENCE</scope>
    <source>
        <strain evidence="1">KIB01</strain>
    </source>
</reference>
<protein>
    <submittedName>
        <fullName evidence="1">Uncharacterized protein</fullName>
    </submittedName>
</protein>
<organism evidence="1 2">
    <name type="scientific">Dipteronia dyeriana</name>
    <dbReference type="NCBI Taxonomy" id="168575"/>
    <lineage>
        <taxon>Eukaryota</taxon>
        <taxon>Viridiplantae</taxon>
        <taxon>Streptophyta</taxon>
        <taxon>Embryophyta</taxon>
        <taxon>Tracheophyta</taxon>
        <taxon>Spermatophyta</taxon>
        <taxon>Magnoliopsida</taxon>
        <taxon>eudicotyledons</taxon>
        <taxon>Gunneridae</taxon>
        <taxon>Pentapetalae</taxon>
        <taxon>rosids</taxon>
        <taxon>malvids</taxon>
        <taxon>Sapindales</taxon>
        <taxon>Sapindaceae</taxon>
        <taxon>Hippocastanoideae</taxon>
        <taxon>Acereae</taxon>
        <taxon>Dipteronia</taxon>
    </lineage>
</organism>
<comment type="caution">
    <text evidence="1">The sequence shown here is derived from an EMBL/GenBank/DDBJ whole genome shotgun (WGS) entry which is preliminary data.</text>
</comment>
<proteinExistence type="predicted"/>
<dbReference type="AlphaFoldDB" id="A0AAD9TWC2"/>
<dbReference type="EMBL" id="JANJYI010000007">
    <property type="protein sequence ID" value="KAK2642923.1"/>
    <property type="molecule type" value="Genomic_DNA"/>
</dbReference>
<gene>
    <name evidence="1" type="ORF">Ddye_024686</name>
</gene>
<evidence type="ECO:0000313" key="1">
    <source>
        <dbReference type="EMBL" id="KAK2642923.1"/>
    </source>
</evidence>
<keyword evidence="2" id="KW-1185">Reference proteome</keyword>
<accession>A0AAD9TWC2</accession>